<reference evidence="1 2" key="1">
    <citation type="submission" date="2016-01" db="EMBL/GenBank/DDBJ databases">
        <authorList>
            <person name="Oliw E.H."/>
        </authorList>
    </citation>
    <scope>NUCLEOTIDE SEQUENCE [LARGE SCALE GENOMIC DNA]</scope>
    <source>
        <strain evidence="1 2">Kerr 14</strain>
    </source>
</reference>
<name>A0A1S7RWL1_AGRTU</name>
<evidence type="ECO:0000313" key="1">
    <source>
        <dbReference type="EMBL" id="CUX58489.1"/>
    </source>
</evidence>
<organism evidence="1 2">
    <name type="scientific">Agrobacterium tumefaciens str. Kerr 14</name>
    <dbReference type="NCBI Taxonomy" id="1183424"/>
    <lineage>
        <taxon>Bacteria</taxon>
        <taxon>Pseudomonadati</taxon>
        <taxon>Pseudomonadota</taxon>
        <taxon>Alphaproteobacteria</taxon>
        <taxon>Hyphomicrobiales</taxon>
        <taxon>Rhizobiaceae</taxon>
        <taxon>Rhizobium/Agrobacterium group</taxon>
        <taxon>Agrobacterium</taxon>
        <taxon>Agrobacterium tumefaciens complex</taxon>
    </lineage>
</organism>
<gene>
    <name evidence="1" type="ORF">AGR4C_Lc50198</name>
</gene>
<accession>A0A1S7RWL1</accession>
<evidence type="ECO:0000313" key="2">
    <source>
        <dbReference type="Proteomes" id="UP000191897"/>
    </source>
</evidence>
<dbReference type="Proteomes" id="UP000191897">
    <property type="component" value="Unassembled WGS sequence"/>
</dbReference>
<dbReference type="AlphaFoldDB" id="A0A1S7RWL1"/>
<protein>
    <submittedName>
        <fullName evidence="1">Uncharacterized protein</fullName>
    </submittedName>
</protein>
<proteinExistence type="predicted"/>
<dbReference type="EMBL" id="FBWC01000027">
    <property type="protein sequence ID" value="CUX58489.1"/>
    <property type="molecule type" value="Genomic_DNA"/>
</dbReference>
<sequence length="24" mass="2838">MQLIRVTPVYGLSDRPSERMRVFS</sequence>